<dbReference type="InterPro" id="IPR003593">
    <property type="entry name" value="AAA+_ATPase"/>
</dbReference>
<organism evidence="14 15">
    <name type="scientific">Cavenderia fasciculata</name>
    <name type="common">Slime mold</name>
    <name type="synonym">Dictyostelium fasciculatum</name>
    <dbReference type="NCBI Taxonomy" id="261658"/>
    <lineage>
        <taxon>Eukaryota</taxon>
        <taxon>Amoebozoa</taxon>
        <taxon>Evosea</taxon>
        <taxon>Eumycetozoa</taxon>
        <taxon>Dictyostelia</taxon>
        <taxon>Acytosteliales</taxon>
        <taxon>Cavenderiaceae</taxon>
        <taxon>Cavenderia</taxon>
    </lineage>
</organism>
<feature type="transmembrane region" description="Helical" evidence="12">
    <location>
        <begin position="1346"/>
        <end position="1364"/>
    </location>
</feature>
<keyword evidence="6" id="KW-0547">Nucleotide-binding</keyword>
<evidence type="ECO:0000256" key="12">
    <source>
        <dbReference type="SAM" id="Phobius"/>
    </source>
</evidence>
<dbReference type="Pfam" id="PF01061">
    <property type="entry name" value="ABC2_membrane"/>
    <property type="match status" value="2"/>
</dbReference>
<evidence type="ECO:0000256" key="1">
    <source>
        <dbReference type="ARBA" id="ARBA00004141"/>
    </source>
</evidence>
<dbReference type="Gene3D" id="3.40.50.300">
    <property type="entry name" value="P-loop containing nucleotide triphosphate hydrolases"/>
    <property type="match status" value="2"/>
</dbReference>
<evidence type="ECO:0000256" key="3">
    <source>
        <dbReference type="ARBA" id="ARBA00022448"/>
    </source>
</evidence>
<proteinExistence type="inferred from homology"/>
<evidence type="ECO:0000259" key="13">
    <source>
        <dbReference type="PROSITE" id="PS50893"/>
    </source>
</evidence>
<feature type="transmembrane region" description="Helical" evidence="12">
    <location>
        <begin position="616"/>
        <end position="637"/>
    </location>
</feature>
<evidence type="ECO:0000313" key="15">
    <source>
        <dbReference type="Proteomes" id="UP000007797"/>
    </source>
</evidence>
<feature type="domain" description="ABC transporter" evidence="13">
    <location>
        <begin position="855"/>
        <end position="1099"/>
    </location>
</feature>
<feature type="transmembrane region" description="Helical" evidence="12">
    <location>
        <begin position="586"/>
        <end position="604"/>
    </location>
</feature>
<dbReference type="InterPro" id="IPR027417">
    <property type="entry name" value="P-loop_NTPase"/>
</dbReference>
<feature type="region of interest" description="Disordered" evidence="11">
    <location>
        <begin position="94"/>
        <end position="114"/>
    </location>
</feature>
<feature type="domain" description="ABC transporter" evidence="13">
    <location>
        <begin position="119"/>
        <end position="366"/>
    </location>
</feature>
<dbReference type="CDD" id="cd03232">
    <property type="entry name" value="ABCG_PDR_domain2"/>
    <property type="match status" value="1"/>
</dbReference>
<dbReference type="CDD" id="cd03233">
    <property type="entry name" value="ABCG_PDR_domain1"/>
    <property type="match status" value="1"/>
</dbReference>
<dbReference type="GeneID" id="14870736"/>
<feature type="transmembrane region" description="Helical" evidence="12">
    <location>
        <begin position="551"/>
        <end position="574"/>
    </location>
</feature>
<feature type="compositionally biased region" description="Low complexity" evidence="11">
    <location>
        <begin position="1"/>
        <end position="29"/>
    </location>
</feature>
<dbReference type="KEGG" id="dfa:DFA_03718"/>
<dbReference type="EMBL" id="GL883018">
    <property type="protein sequence ID" value="EGG18231.1"/>
    <property type="molecule type" value="Genomic_DNA"/>
</dbReference>
<dbReference type="InterPro" id="IPR013525">
    <property type="entry name" value="ABC2_TM"/>
</dbReference>
<evidence type="ECO:0000256" key="7">
    <source>
        <dbReference type="ARBA" id="ARBA00022840"/>
    </source>
</evidence>
<keyword evidence="5" id="KW-0677">Repeat</keyword>
<evidence type="ECO:0000256" key="6">
    <source>
        <dbReference type="ARBA" id="ARBA00022741"/>
    </source>
</evidence>
<keyword evidence="15" id="KW-1185">Reference proteome</keyword>
<dbReference type="Pfam" id="PF19055">
    <property type="entry name" value="ABC2_membrane_7"/>
    <property type="match status" value="1"/>
</dbReference>
<dbReference type="OMA" id="YCAQFGM"/>
<reference evidence="15" key="1">
    <citation type="journal article" date="2011" name="Genome Res.">
        <title>Phylogeny-wide analysis of social amoeba genomes highlights ancient origins for complex intercellular communication.</title>
        <authorList>
            <person name="Heidel A.J."/>
            <person name="Lawal H.M."/>
            <person name="Felder M."/>
            <person name="Schilde C."/>
            <person name="Helps N.R."/>
            <person name="Tunggal B."/>
            <person name="Rivero F."/>
            <person name="John U."/>
            <person name="Schleicher M."/>
            <person name="Eichinger L."/>
            <person name="Platzer M."/>
            <person name="Noegel A.A."/>
            <person name="Schaap P."/>
            <person name="Gloeckner G."/>
        </authorList>
    </citation>
    <scope>NUCLEOTIDE SEQUENCE [LARGE SCALE GENOMIC DNA]</scope>
    <source>
        <strain evidence="15">SH3</strain>
    </source>
</reference>
<keyword evidence="10" id="KW-0175">Coiled coil</keyword>
<dbReference type="InterPro" id="IPR003439">
    <property type="entry name" value="ABC_transporter-like_ATP-bd"/>
</dbReference>
<accession>F4Q080</accession>
<dbReference type="GO" id="GO:0016020">
    <property type="term" value="C:membrane"/>
    <property type="evidence" value="ECO:0007669"/>
    <property type="project" value="UniProtKB-SubCell"/>
</dbReference>
<dbReference type="SMART" id="SM00382">
    <property type="entry name" value="AAA"/>
    <property type="match status" value="2"/>
</dbReference>
<dbReference type="InterPro" id="IPR034001">
    <property type="entry name" value="ABCG_PDR_1"/>
</dbReference>
<sequence length="1488" mass="169377">MDQSSNNNNQSEDNNNNNNNNNENNNNENSDNEYENIILDGQKEGIEMNTIKSTQPTTQMEIVEPPMEILTPPYQSTKATTELQETYQHLQLQDDQNNVLTPSPSFSTTTSNSKPGMYVSARNLSLSIGSEKKHNLKNILSDLNFFLKPGSMVLMLGSPGCGKTALMKTLANQTHGERKSGSLTFNGKPANKKTHHRDVCYVVQEDLHMPSLTVKETFQFSADLQMNEKTTDQEKKQHIDYLLNMLKLEKQADTVVGNEFLRGISGGQKKRVTIGVELVKADAKLYLMDEISTGLDSNTTLEIIKNLKDTVRKDNISCLVSLLQPGSEITKLFDFLLILSAGHMVYFGPNSCAIPYFESFGFQLPLHHNPAEFFQEIVDEPELYYPTKKKDTLKPNQPNQEDDVPLRGTFEFSEAYKQSEIYQSILTELDMHQPNIDHSLYRDSSHLQEYPTSTGKQIWMATKRAFMMMKATPMVFYMRVVKAVVMGLILGSLYLNLSNHQTDGQNRSGLLFFSLCFIVFGGFSAIPILFESRDIFYIQRDGKYYKTIAFFLSQLITEFPIALIETIVFSVIMYWMCGLQRNAEKFIYFVLMLFATNLQTQAFFRMVSAFTPTPTVAAIVAPGIIAPLILFSGYMMAPNQIPDWWIYLYWISPIHYEFEGIMSNEHHGLKYTCSPGELLPPLQFPLLNATFEQGGFEGHQVCGLTEGDQFLKQLGMPQNNWFKWIDLAIVLAFFVLFAVLMYFFLERFHFDSKVRANLESADDKKRVNRLQKQQIQHQYKKNLSQSLLVHQSQIEQLQQRQQEGKPVDSTELEQLKQHQEQLNRSLRQTQSKIRIQVSRVPSFRAERIEVVGCYLQWRDLSYEVDTKKDGKKQRLRLLDNINGFVKPGMLLALMGPSGAGKSTLLDVLANRKTGGHTTGQILINGQPRNKYFPRMSAYVEQLDVLPPTQTVREAIQFSARTRLPAEMLDKAKMAFVENILDTLNLLKIANRVIGLGAGLSLSQRKRVNIGVELASDPQLLFLDEPTSGLDSSGALKVMNLIKRIADSGRSVICTIHQPSTSIFKQFDHLLLLKKGGETVYFGPTGENSKTVLNYFASHGLTCDPLKNPADFILEVTDEIINVPNNQGGMTEFHPVEEFARSELNNKLLEKVATSTSLIPVDIKPQEFKGEYSSTIGMQFSQLLRRAWLGQVRRVDNQRTRIGRSFILGVVFGTMFLRLPLDQDGIYNRTSLLFFSIMFGGMAGFGVIPIITMERGVFYRENSSGMYRVWIYLLTFVITDIPFIFLSAIAYIIPTYFLAGFTLVPRAEPFFYHTLVLFAVYLNFSMLCLFLACFFPSDEVAQSIAGVLLSLQSLFAGFMILPGSIPRGWKWFYHLDFVKYHLESLLINELKDLEFTCPDNNGAVPVLIGPGKVQWFCPHTKGSFELERLQMDVDNEYINLLIMFCYAIFFFIATYISLVFVRHQFVNRERGDSHELSLGRERGRSVEWI</sequence>
<dbReference type="GO" id="GO:0030587">
    <property type="term" value="P:sorocarp development"/>
    <property type="evidence" value="ECO:0007669"/>
    <property type="project" value="UniProtKB-ARBA"/>
</dbReference>
<dbReference type="RefSeq" id="XP_004357054.1">
    <property type="nucleotide sequence ID" value="XM_004356999.1"/>
</dbReference>
<dbReference type="InterPro" id="IPR017871">
    <property type="entry name" value="ABC_transporter-like_CS"/>
</dbReference>
<dbReference type="GO" id="GO:0140359">
    <property type="term" value="F:ABC-type transporter activity"/>
    <property type="evidence" value="ECO:0007669"/>
    <property type="project" value="InterPro"/>
</dbReference>
<protein>
    <submittedName>
        <fullName evidence="14">ABC transporter G family protein</fullName>
    </submittedName>
</protein>
<evidence type="ECO:0000256" key="11">
    <source>
        <dbReference type="SAM" id="MobiDB-lite"/>
    </source>
</evidence>
<comment type="similarity">
    <text evidence="2">Belongs to the ABC transporter superfamily. ABCG family. PDR (TC 3.A.1.205) subfamily.</text>
</comment>
<evidence type="ECO:0000256" key="5">
    <source>
        <dbReference type="ARBA" id="ARBA00022737"/>
    </source>
</evidence>
<comment type="subcellular location">
    <subcellularLocation>
        <location evidence="1">Membrane</location>
        <topology evidence="1">Multi-pass membrane protein</topology>
    </subcellularLocation>
</comment>
<gene>
    <name evidence="14" type="primary">abcG19</name>
    <name evidence="14" type="ORF">DFA_03718</name>
</gene>
<name>F4Q080_CACFS</name>
<feature type="region of interest" description="Disordered" evidence="11">
    <location>
        <begin position="1"/>
        <end position="32"/>
    </location>
</feature>
<dbReference type="InterPro" id="IPR043926">
    <property type="entry name" value="ABCG_dom"/>
</dbReference>
<dbReference type="InterPro" id="IPR034003">
    <property type="entry name" value="ABCG_PDR_2"/>
</dbReference>
<feature type="coiled-coil region" evidence="10">
    <location>
        <begin position="780"/>
        <end position="832"/>
    </location>
</feature>
<evidence type="ECO:0000256" key="8">
    <source>
        <dbReference type="ARBA" id="ARBA00022989"/>
    </source>
</evidence>
<dbReference type="FunFam" id="3.40.50.300:FF:000054">
    <property type="entry name" value="ABC multidrug transporter atrF"/>
    <property type="match status" value="1"/>
</dbReference>
<dbReference type="OrthoDB" id="66620at2759"/>
<evidence type="ECO:0000256" key="9">
    <source>
        <dbReference type="ARBA" id="ARBA00023136"/>
    </source>
</evidence>
<dbReference type="Proteomes" id="UP000007797">
    <property type="component" value="Unassembled WGS sequence"/>
</dbReference>
<dbReference type="GO" id="GO:0016887">
    <property type="term" value="F:ATP hydrolysis activity"/>
    <property type="evidence" value="ECO:0007669"/>
    <property type="project" value="InterPro"/>
</dbReference>
<keyword evidence="7" id="KW-0067">ATP-binding</keyword>
<evidence type="ECO:0000256" key="4">
    <source>
        <dbReference type="ARBA" id="ARBA00022692"/>
    </source>
</evidence>
<evidence type="ECO:0000256" key="10">
    <source>
        <dbReference type="SAM" id="Coils"/>
    </source>
</evidence>
<feature type="transmembrane region" description="Helical" evidence="12">
    <location>
        <begin position="1436"/>
        <end position="1460"/>
    </location>
</feature>
<feature type="compositionally biased region" description="Low complexity" evidence="11">
    <location>
        <begin position="101"/>
        <end position="111"/>
    </location>
</feature>
<feature type="transmembrane region" description="Helical" evidence="12">
    <location>
        <begin position="509"/>
        <end position="530"/>
    </location>
</feature>
<dbReference type="SUPFAM" id="SSF52540">
    <property type="entry name" value="P-loop containing nucleoside triphosphate hydrolases"/>
    <property type="match status" value="2"/>
</dbReference>
<feature type="transmembrane region" description="Helical" evidence="12">
    <location>
        <begin position="1270"/>
        <end position="1297"/>
    </location>
</feature>
<evidence type="ECO:0000313" key="14">
    <source>
        <dbReference type="EMBL" id="EGG18231.1"/>
    </source>
</evidence>
<feature type="transmembrane region" description="Helical" evidence="12">
    <location>
        <begin position="1201"/>
        <end position="1220"/>
    </location>
</feature>
<dbReference type="Pfam" id="PF00005">
    <property type="entry name" value="ABC_tran"/>
    <property type="match status" value="2"/>
</dbReference>
<keyword evidence="8 12" id="KW-1133">Transmembrane helix</keyword>
<keyword evidence="4 12" id="KW-0812">Transmembrane</keyword>
<dbReference type="PROSITE" id="PS00211">
    <property type="entry name" value="ABC_TRANSPORTER_1"/>
    <property type="match status" value="1"/>
</dbReference>
<feature type="transmembrane region" description="Helical" evidence="12">
    <location>
        <begin position="1232"/>
        <end position="1250"/>
    </location>
</feature>
<evidence type="ECO:0000256" key="2">
    <source>
        <dbReference type="ARBA" id="ARBA00006012"/>
    </source>
</evidence>
<dbReference type="GO" id="GO:0005524">
    <property type="term" value="F:ATP binding"/>
    <property type="evidence" value="ECO:0007669"/>
    <property type="project" value="UniProtKB-KW"/>
</dbReference>
<dbReference type="PROSITE" id="PS50893">
    <property type="entry name" value="ABC_TRANSPORTER_2"/>
    <property type="match status" value="2"/>
</dbReference>
<dbReference type="PANTHER" id="PTHR19241">
    <property type="entry name" value="ATP-BINDING CASSETTE TRANSPORTER"/>
    <property type="match status" value="1"/>
</dbReference>
<feature type="transmembrane region" description="Helical" evidence="12">
    <location>
        <begin position="1309"/>
        <end position="1334"/>
    </location>
</feature>
<feature type="transmembrane region" description="Helical" evidence="12">
    <location>
        <begin position="476"/>
        <end position="497"/>
    </location>
</feature>
<keyword evidence="3" id="KW-0813">Transport</keyword>
<keyword evidence="9 12" id="KW-0472">Membrane</keyword>
<feature type="transmembrane region" description="Helical" evidence="12">
    <location>
        <begin position="721"/>
        <end position="745"/>
    </location>
</feature>